<evidence type="ECO:0000313" key="3">
    <source>
        <dbReference type="Proteomes" id="UP000689195"/>
    </source>
</evidence>
<reference evidence="2" key="1">
    <citation type="submission" date="2021-01" db="EMBL/GenBank/DDBJ databases">
        <authorList>
            <consortium name="Genoscope - CEA"/>
            <person name="William W."/>
        </authorList>
    </citation>
    <scope>NUCLEOTIDE SEQUENCE</scope>
</reference>
<keyword evidence="3" id="KW-1185">Reference proteome</keyword>
<comment type="caution">
    <text evidence="2">The sequence shown here is derived from an EMBL/GenBank/DDBJ whole genome shotgun (WGS) entry which is preliminary data.</text>
</comment>
<dbReference type="EMBL" id="CAJJDO010000090">
    <property type="protein sequence ID" value="CAD8187999.1"/>
    <property type="molecule type" value="Genomic_DNA"/>
</dbReference>
<organism evidence="2 3">
    <name type="scientific">Paramecium pentaurelia</name>
    <dbReference type="NCBI Taxonomy" id="43138"/>
    <lineage>
        <taxon>Eukaryota</taxon>
        <taxon>Sar</taxon>
        <taxon>Alveolata</taxon>
        <taxon>Ciliophora</taxon>
        <taxon>Intramacronucleata</taxon>
        <taxon>Oligohymenophorea</taxon>
        <taxon>Peniculida</taxon>
        <taxon>Parameciidae</taxon>
        <taxon>Paramecium</taxon>
    </lineage>
</organism>
<keyword evidence="1" id="KW-0812">Transmembrane</keyword>
<keyword evidence="1" id="KW-1133">Transmembrane helix</keyword>
<evidence type="ECO:0000256" key="1">
    <source>
        <dbReference type="SAM" id="Phobius"/>
    </source>
</evidence>
<name>A0A8S1WIH1_9CILI</name>
<evidence type="ECO:0000313" key="2">
    <source>
        <dbReference type="EMBL" id="CAD8187999.1"/>
    </source>
</evidence>
<evidence type="ECO:0008006" key="4">
    <source>
        <dbReference type="Google" id="ProtNLM"/>
    </source>
</evidence>
<gene>
    <name evidence="2" type="ORF">PPENT_87.1.T0900150</name>
</gene>
<dbReference type="AlphaFoldDB" id="A0A8S1WIH1"/>
<proteinExistence type="predicted"/>
<sequence length="70" mass="8933">MLSKYYSLQFRYIFYYYYIMQFYKKYSLQFKIVIQMLLIFQYNNMIIWMMKSVDKIQSNKLNQLFQQFIG</sequence>
<accession>A0A8S1WIH1</accession>
<dbReference type="Proteomes" id="UP000689195">
    <property type="component" value="Unassembled WGS sequence"/>
</dbReference>
<feature type="transmembrane region" description="Helical" evidence="1">
    <location>
        <begin position="32"/>
        <end position="50"/>
    </location>
</feature>
<protein>
    <recommendedName>
        <fullName evidence="4">Transmembrane protein</fullName>
    </recommendedName>
</protein>
<keyword evidence="1" id="KW-0472">Membrane</keyword>